<accession>A0A2P4P071</accession>
<dbReference type="Proteomes" id="UP000018888">
    <property type="component" value="Unassembled WGS sequence"/>
</dbReference>
<protein>
    <submittedName>
        <fullName evidence="1">Uncharacterized protein</fullName>
    </submittedName>
</protein>
<reference evidence="1 2" key="1">
    <citation type="journal article" date="2013" name="Proc. Natl. Acad. Sci. U.S.A.">
        <title>Genome of an arbuscular mycorrhizal fungus provides insight into the oldest plant symbiosis.</title>
        <authorList>
            <person name="Tisserant E."/>
            <person name="Malbreil M."/>
            <person name="Kuo A."/>
            <person name="Kohler A."/>
            <person name="Symeonidi A."/>
            <person name="Balestrini R."/>
            <person name="Charron P."/>
            <person name="Duensing N."/>
            <person name="Frei Dit Frey N."/>
            <person name="Gianinazzi-Pearson V."/>
            <person name="Gilbert L.B."/>
            <person name="Handa Y."/>
            <person name="Herr J.R."/>
            <person name="Hijri M."/>
            <person name="Koul R."/>
            <person name="Kawaguchi M."/>
            <person name="Krajinski F."/>
            <person name="Lammers P.J."/>
            <person name="Masclaux F.G."/>
            <person name="Murat C."/>
            <person name="Morin E."/>
            <person name="Ndikumana S."/>
            <person name="Pagni M."/>
            <person name="Petitpierre D."/>
            <person name="Requena N."/>
            <person name="Rosikiewicz P."/>
            <person name="Riley R."/>
            <person name="Saito K."/>
            <person name="San Clemente H."/>
            <person name="Shapiro H."/>
            <person name="van Tuinen D."/>
            <person name="Becard G."/>
            <person name="Bonfante P."/>
            <person name="Paszkowski U."/>
            <person name="Shachar-Hill Y.Y."/>
            <person name="Tuskan G.A."/>
            <person name="Young P.W."/>
            <person name="Sanders I.R."/>
            <person name="Henrissat B."/>
            <person name="Rensing S.A."/>
            <person name="Grigoriev I.V."/>
            <person name="Corradi N."/>
            <person name="Roux C."/>
            <person name="Martin F."/>
        </authorList>
    </citation>
    <scope>NUCLEOTIDE SEQUENCE [LARGE SCALE GENOMIC DNA]</scope>
    <source>
        <strain evidence="1 2">DAOM 197198</strain>
    </source>
</reference>
<name>A0A2P4P071_RHIID</name>
<sequence length="73" mass="8609">MYLKILNGFKVNSVRYMIKGRLGNFKIIDRKSQFNYGKLENLFRILVCKITKVLSNYERSVFKLIFLSKLSLG</sequence>
<evidence type="ECO:0000313" key="1">
    <source>
        <dbReference type="EMBL" id="POG58768.1"/>
    </source>
</evidence>
<dbReference type="AlphaFoldDB" id="A0A2P4P071"/>
<reference evidence="1 2" key="2">
    <citation type="journal article" date="2018" name="New Phytol.">
        <title>High intraspecific genome diversity in the model arbuscular mycorrhizal symbiont Rhizophagus irregularis.</title>
        <authorList>
            <person name="Chen E.C.H."/>
            <person name="Morin E."/>
            <person name="Beaudet D."/>
            <person name="Noel J."/>
            <person name="Yildirir G."/>
            <person name="Ndikumana S."/>
            <person name="Charron P."/>
            <person name="St-Onge C."/>
            <person name="Giorgi J."/>
            <person name="Kruger M."/>
            <person name="Marton T."/>
            <person name="Ropars J."/>
            <person name="Grigoriev I.V."/>
            <person name="Hainaut M."/>
            <person name="Henrissat B."/>
            <person name="Roux C."/>
            <person name="Martin F."/>
            <person name="Corradi N."/>
        </authorList>
    </citation>
    <scope>NUCLEOTIDE SEQUENCE [LARGE SCALE GENOMIC DNA]</scope>
    <source>
        <strain evidence="1 2">DAOM 197198</strain>
    </source>
</reference>
<organism evidence="1 2">
    <name type="scientific">Rhizophagus irregularis (strain DAOM 181602 / DAOM 197198 / MUCL 43194)</name>
    <name type="common">Arbuscular mycorrhizal fungus</name>
    <name type="synonym">Glomus intraradices</name>
    <dbReference type="NCBI Taxonomy" id="747089"/>
    <lineage>
        <taxon>Eukaryota</taxon>
        <taxon>Fungi</taxon>
        <taxon>Fungi incertae sedis</taxon>
        <taxon>Mucoromycota</taxon>
        <taxon>Glomeromycotina</taxon>
        <taxon>Glomeromycetes</taxon>
        <taxon>Glomerales</taxon>
        <taxon>Glomeraceae</taxon>
        <taxon>Rhizophagus</taxon>
    </lineage>
</organism>
<proteinExistence type="predicted"/>
<evidence type="ECO:0000313" key="2">
    <source>
        <dbReference type="Proteomes" id="UP000018888"/>
    </source>
</evidence>
<comment type="caution">
    <text evidence="1">The sequence shown here is derived from an EMBL/GenBank/DDBJ whole genome shotgun (WGS) entry which is preliminary data.</text>
</comment>
<keyword evidence="2" id="KW-1185">Reference proteome</keyword>
<dbReference type="EMBL" id="AUPC02000498">
    <property type="protein sequence ID" value="POG58768.1"/>
    <property type="molecule type" value="Genomic_DNA"/>
</dbReference>
<gene>
    <name evidence="1" type="ORF">GLOIN_2v1727727</name>
</gene>